<proteinExistence type="inferred from homology"/>
<dbReference type="GO" id="GO:0030245">
    <property type="term" value="P:cellulose catabolic process"/>
    <property type="evidence" value="ECO:0007669"/>
    <property type="project" value="UniProtKB-KW"/>
</dbReference>
<dbReference type="SMART" id="SM00236">
    <property type="entry name" value="fCBD"/>
    <property type="match status" value="1"/>
</dbReference>
<evidence type="ECO:0000259" key="14">
    <source>
        <dbReference type="PROSITE" id="PS51164"/>
    </source>
</evidence>
<keyword evidence="11" id="KW-0624">Polysaccharide degradation</keyword>
<feature type="compositionally biased region" description="Low complexity" evidence="12">
    <location>
        <begin position="422"/>
        <end position="488"/>
    </location>
</feature>
<dbReference type="Pfam" id="PF00734">
    <property type="entry name" value="CBM_1"/>
    <property type="match status" value="1"/>
</dbReference>
<keyword evidence="8" id="KW-0325">Glycoprotein</keyword>
<dbReference type="EMBL" id="VJMJ01000052">
    <property type="protein sequence ID" value="KAF0740360.1"/>
    <property type="molecule type" value="Genomic_DNA"/>
</dbReference>
<dbReference type="PANTHER" id="PTHR33753">
    <property type="entry name" value="1,4-BETA-D-GLUCAN CELLOBIOHYDROLASE B"/>
    <property type="match status" value="1"/>
</dbReference>
<keyword evidence="6" id="KW-0136">Cellulose degradation</keyword>
<comment type="similarity">
    <text evidence="2">Belongs to the glycosyl hydrolase 7 (cellulase C) family.</text>
</comment>
<protein>
    <recommendedName>
        <fullName evidence="3">cellulase</fullName>
        <ecNumber evidence="3">3.2.1.4</ecNumber>
    </recommendedName>
</protein>
<feature type="signal peptide" evidence="13">
    <location>
        <begin position="1"/>
        <end position="20"/>
    </location>
</feature>
<dbReference type="SUPFAM" id="SSF49899">
    <property type="entry name" value="Concanavalin A-like lectins/glucanases"/>
    <property type="match status" value="1"/>
</dbReference>
<evidence type="ECO:0000256" key="9">
    <source>
        <dbReference type="ARBA" id="ARBA00023277"/>
    </source>
</evidence>
<dbReference type="GO" id="GO:0005576">
    <property type="term" value="C:extracellular region"/>
    <property type="evidence" value="ECO:0007669"/>
    <property type="project" value="InterPro"/>
</dbReference>
<dbReference type="InterPro" id="IPR000254">
    <property type="entry name" value="CBD"/>
</dbReference>
<keyword evidence="9" id="KW-0119">Carbohydrate metabolism</keyword>
<keyword evidence="5" id="KW-0378">Hydrolase</keyword>
<evidence type="ECO:0000256" key="2">
    <source>
        <dbReference type="ARBA" id="ARBA00006044"/>
    </source>
</evidence>
<keyword evidence="10" id="KW-0326">Glycosidase</keyword>
<dbReference type="InterPro" id="IPR001722">
    <property type="entry name" value="Glyco_hydro_7"/>
</dbReference>
<evidence type="ECO:0000256" key="13">
    <source>
        <dbReference type="SAM" id="SignalP"/>
    </source>
</evidence>
<evidence type="ECO:0000256" key="10">
    <source>
        <dbReference type="ARBA" id="ARBA00023295"/>
    </source>
</evidence>
<reference evidence="15 16" key="1">
    <citation type="submission" date="2019-07" db="EMBL/GenBank/DDBJ databases">
        <title>Genomics analysis of Aphanomyces spp. identifies a new class of oomycete effector associated with host adaptation.</title>
        <authorList>
            <person name="Gaulin E."/>
        </authorList>
    </citation>
    <scope>NUCLEOTIDE SEQUENCE [LARGE SCALE GENOMIC DNA]</scope>
    <source>
        <strain evidence="15 16">ATCC 201684</strain>
    </source>
</reference>
<dbReference type="InterPro" id="IPR037019">
    <property type="entry name" value="Glyco_hydro_7_sf"/>
</dbReference>
<dbReference type="Proteomes" id="UP000481153">
    <property type="component" value="Unassembled WGS sequence"/>
</dbReference>
<evidence type="ECO:0000256" key="11">
    <source>
        <dbReference type="ARBA" id="ARBA00023326"/>
    </source>
</evidence>
<dbReference type="SUPFAM" id="SSF57180">
    <property type="entry name" value="Cellulose-binding domain"/>
    <property type="match status" value="1"/>
</dbReference>
<evidence type="ECO:0000256" key="1">
    <source>
        <dbReference type="ARBA" id="ARBA00000966"/>
    </source>
</evidence>
<feature type="domain" description="CBM1" evidence="14">
    <location>
        <begin position="490"/>
        <end position="526"/>
    </location>
</feature>
<dbReference type="VEuPathDB" id="FungiDB:AeMF1_010907"/>
<evidence type="ECO:0000256" key="8">
    <source>
        <dbReference type="ARBA" id="ARBA00023180"/>
    </source>
</evidence>
<dbReference type="InterPro" id="IPR013320">
    <property type="entry name" value="ConA-like_dom_sf"/>
</dbReference>
<dbReference type="GO" id="GO:0030248">
    <property type="term" value="F:cellulose binding"/>
    <property type="evidence" value="ECO:0007669"/>
    <property type="project" value="InterPro"/>
</dbReference>
<dbReference type="PANTHER" id="PTHR33753:SF1">
    <property type="entry name" value="ENDO-BETA-1,4-GLUCANASE CELB"/>
    <property type="match status" value="1"/>
</dbReference>
<evidence type="ECO:0000256" key="7">
    <source>
        <dbReference type="ARBA" id="ARBA00023157"/>
    </source>
</evidence>
<dbReference type="PROSITE" id="PS51164">
    <property type="entry name" value="CBM1_2"/>
    <property type="match status" value="1"/>
</dbReference>
<dbReference type="AlphaFoldDB" id="A0A6G0XJL8"/>
<comment type="catalytic activity">
    <reaction evidence="1">
        <text>Endohydrolysis of (1-&gt;4)-beta-D-glucosidic linkages in cellulose, lichenin and cereal beta-D-glucans.</text>
        <dbReference type="EC" id="3.2.1.4"/>
    </reaction>
</comment>
<organism evidence="15 16">
    <name type="scientific">Aphanomyces euteiches</name>
    <dbReference type="NCBI Taxonomy" id="100861"/>
    <lineage>
        <taxon>Eukaryota</taxon>
        <taxon>Sar</taxon>
        <taxon>Stramenopiles</taxon>
        <taxon>Oomycota</taxon>
        <taxon>Saprolegniomycetes</taxon>
        <taxon>Saprolegniales</taxon>
        <taxon>Verrucalvaceae</taxon>
        <taxon>Aphanomyces</taxon>
    </lineage>
</organism>
<feature type="region of interest" description="Disordered" evidence="12">
    <location>
        <begin position="421"/>
        <end position="490"/>
    </location>
</feature>
<keyword evidence="7" id="KW-1015">Disulfide bond</keyword>
<evidence type="ECO:0000256" key="6">
    <source>
        <dbReference type="ARBA" id="ARBA00023001"/>
    </source>
</evidence>
<evidence type="ECO:0000256" key="4">
    <source>
        <dbReference type="ARBA" id="ARBA00022729"/>
    </source>
</evidence>
<accession>A0A6G0XJL8</accession>
<dbReference type="Pfam" id="PF00840">
    <property type="entry name" value="Glyco_hydro_7"/>
    <property type="match status" value="1"/>
</dbReference>
<dbReference type="PRINTS" id="PR00734">
    <property type="entry name" value="GLHYDRLASE7"/>
</dbReference>
<evidence type="ECO:0000256" key="12">
    <source>
        <dbReference type="SAM" id="MobiDB-lite"/>
    </source>
</evidence>
<dbReference type="Gene3D" id="2.70.100.10">
    <property type="entry name" value="Glycoside hydrolase, family 7, domain"/>
    <property type="match status" value="1"/>
</dbReference>
<dbReference type="EC" id="3.2.1.4" evidence="3"/>
<comment type="caution">
    <text evidence="15">The sequence shown here is derived from an EMBL/GenBank/DDBJ whole genome shotgun (WGS) entry which is preliminary data.</text>
</comment>
<name>A0A6G0XJL8_9STRA</name>
<dbReference type="InterPro" id="IPR035971">
    <property type="entry name" value="CBD_sf"/>
</dbReference>
<dbReference type="GO" id="GO:0008810">
    <property type="term" value="F:cellulase activity"/>
    <property type="evidence" value="ECO:0007669"/>
    <property type="project" value="UniProtKB-EC"/>
</dbReference>
<evidence type="ECO:0000256" key="3">
    <source>
        <dbReference type="ARBA" id="ARBA00012601"/>
    </source>
</evidence>
<evidence type="ECO:0000313" key="15">
    <source>
        <dbReference type="EMBL" id="KAF0740360.1"/>
    </source>
</evidence>
<sequence>MKLHTTIALLASALVAFSNGQQIGAYSPEVHPVLQTQTCTKAGGCITQDSKIVLDSNWRWVHEIGGYYACHNQNGWNSTICPDATTCAKNCAYEGVDYKASGITTTGSSLSFELNKRIYILEDDNNYKLYKLLNQELTFDVDLSQAGCNVNGALYLVEMDKTGGRSANNPAGATYGTGYCDAQCGEGAPFVNGAANLNANIGTCCTEMDILEGNSISTSFTTHTCNKPGVYFCTTPQDCGDGNFHYQGTCDRDGCGFNPWGMNQRSFYGPGASFTIDSTKPYTVVTQFITDDNTANGNLVEIKRFFVQNGKMVENPNANWPGFTQPSSSITDSFCAQAKTVFNSVNDHAAKGGLTGLGNALRRGLVVTFSTWTGDITWLDGTFAGADPNKPGGSFGSCPSNAPTPTVAPVTFSNIKVGDIGTTFPANPTPTPSTTKATSTPTTAPTTTKATPAPTTAAPTTTKATPAPTTAAATTKTPTTAPTTSAPSSGAVGAYGQCGGANYKGATTCISGYTCHVYTEWYSQCIPN</sequence>
<gene>
    <name evidence="15" type="ORF">Ae201684_004099</name>
</gene>
<feature type="chain" id="PRO_5026249913" description="cellulase" evidence="13">
    <location>
        <begin position="21"/>
        <end position="528"/>
    </location>
</feature>
<evidence type="ECO:0000313" key="16">
    <source>
        <dbReference type="Proteomes" id="UP000481153"/>
    </source>
</evidence>
<dbReference type="CDD" id="cd07999">
    <property type="entry name" value="GH7_CBH_EG"/>
    <property type="match status" value="1"/>
</dbReference>
<keyword evidence="4 13" id="KW-0732">Signal</keyword>
<keyword evidence="16" id="KW-1185">Reference proteome</keyword>
<evidence type="ECO:0000256" key="5">
    <source>
        <dbReference type="ARBA" id="ARBA00022801"/>
    </source>
</evidence>